<evidence type="ECO:0000313" key="2">
    <source>
        <dbReference type="EMBL" id="KAG7153490.1"/>
    </source>
</evidence>
<keyword evidence="1" id="KW-0472">Membrane</keyword>
<gene>
    <name evidence="2" type="ORF">Hamer_G019552</name>
</gene>
<dbReference type="EMBL" id="JAHLQT010046868">
    <property type="protein sequence ID" value="KAG7153490.1"/>
    <property type="molecule type" value="Genomic_DNA"/>
</dbReference>
<keyword evidence="1" id="KW-1133">Transmembrane helix</keyword>
<evidence type="ECO:0000256" key="1">
    <source>
        <dbReference type="SAM" id="Phobius"/>
    </source>
</evidence>
<dbReference type="Proteomes" id="UP000747542">
    <property type="component" value="Unassembled WGS sequence"/>
</dbReference>
<reference evidence="2" key="1">
    <citation type="journal article" date="2021" name="Sci. Adv.">
        <title>The American lobster genome reveals insights on longevity, neural, and immune adaptations.</title>
        <authorList>
            <person name="Polinski J.M."/>
            <person name="Zimin A.V."/>
            <person name="Clark K.F."/>
            <person name="Kohn A.B."/>
            <person name="Sadowski N."/>
            <person name="Timp W."/>
            <person name="Ptitsyn A."/>
            <person name="Khanna P."/>
            <person name="Romanova D.Y."/>
            <person name="Williams P."/>
            <person name="Greenwood S.J."/>
            <person name="Moroz L.L."/>
            <person name="Walt D.R."/>
            <person name="Bodnar A.G."/>
        </authorList>
    </citation>
    <scope>NUCLEOTIDE SEQUENCE</scope>
    <source>
        <strain evidence="2">GMGI-L3</strain>
    </source>
</reference>
<name>A0A8J5JCY2_HOMAM</name>
<organism evidence="2 3">
    <name type="scientific">Homarus americanus</name>
    <name type="common">American lobster</name>
    <dbReference type="NCBI Taxonomy" id="6706"/>
    <lineage>
        <taxon>Eukaryota</taxon>
        <taxon>Metazoa</taxon>
        <taxon>Ecdysozoa</taxon>
        <taxon>Arthropoda</taxon>
        <taxon>Crustacea</taxon>
        <taxon>Multicrustacea</taxon>
        <taxon>Malacostraca</taxon>
        <taxon>Eumalacostraca</taxon>
        <taxon>Eucarida</taxon>
        <taxon>Decapoda</taxon>
        <taxon>Pleocyemata</taxon>
        <taxon>Astacidea</taxon>
        <taxon>Nephropoidea</taxon>
        <taxon>Nephropidae</taxon>
        <taxon>Homarus</taxon>
    </lineage>
</organism>
<dbReference type="AlphaFoldDB" id="A0A8J5JCY2"/>
<protein>
    <submittedName>
        <fullName evidence="2">Uncharacterized protein</fullName>
    </submittedName>
</protein>
<evidence type="ECO:0000313" key="3">
    <source>
        <dbReference type="Proteomes" id="UP000747542"/>
    </source>
</evidence>
<keyword evidence="1" id="KW-0812">Transmembrane</keyword>
<comment type="caution">
    <text evidence="2">The sequence shown here is derived from an EMBL/GenBank/DDBJ whole genome shotgun (WGS) entry which is preliminary data.</text>
</comment>
<sequence length="71" mass="7886">MTRTRPILVLRHCYWCTAGQRAGLECSGGRCGRGMTFFTMMRAWASSRTMMGGVMVGVLVLLLFIKLLVGK</sequence>
<keyword evidence="3" id="KW-1185">Reference proteome</keyword>
<accession>A0A8J5JCY2</accession>
<feature type="transmembrane region" description="Helical" evidence="1">
    <location>
        <begin position="50"/>
        <end position="69"/>
    </location>
</feature>
<proteinExistence type="predicted"/>